<evidence type="ECO:0000256" key="1">
    <source>
        <dbReference type="SAM" id="SignalP"/>
    </source>
</evidence>
<sequence>MTSKILAAALLALGALSLDPAAALSKEYILTSTKPNTLVLVDPAARKVERTYQIAGPGAPLGIVPSPDGKIAYVITNHWGSLVGIDLDSGNEVFRADLSDGNIRARNMFGLEISPDGKEVFVMRSPVRLGQGEYEVQDVGIAVYRTDAGLNARPDRILPVPRRTTGLFMAPDGSRLYAVNWDIHTLDPKDGKVLKVDKVANWERPNYGVPDVFGVWNHYEQAKVFANPYFAVRTDLDPKDPAMARTGMLTLDFATGAVTMNEFENTSAVIFSSVVNPVRRNEVFSVYNTLSKTDTGTNQLVKRVTLPHTYYCLNISGDGKEVYVAGTISDIGIYSAETLERIGEINLPGGHDMGGTWIRMVQR</sequence>
<proteinExistence type="predicted"/>
<dbReference type="InterPro" id="IPR051200">
    <property type="entry name" value="Host-pathogen_enzymatic-act"/>
</dbReference>
<keyword evidence="1" id="KW-0732">Signal</keyword>
<dbReference type="OrthoDB" id="5345984at2"/>
<gene>
    <name evidence="2" type="ORF">H261_20190</name>
</gene>
<reference evidence="2 3" key="1">
    <citation type="journal article" date="2014" name="Genome Announc.">
        <title>Draft Genome Sequence of Magnetospirillum sp. Strain SO-1, a Freshwater Magnetotactic Bacterium Isolated from the Ol'khovka River, Russia.</title>
        <authorList>
            <person name="Grouzdev D.S."/>
            <person name="Dziuba M.V."/>
            <person name="Sukhacheva M.S."/>
            <person name="Mardanov A.V."/>
            <person name="Beletskiy A.V."/>
            <person name="Kuznetsov B.B."/>
            <person name="Skryabin K.G."/>
        </authorList>
    </citation>
    <scope>NUCLEOTIDE SEQUENCE [LARGE SCALE GENOMIC DNA]</scope>
    <source>
        <strain evidence="2 3">SO-1</strain>
    </source>
</reference>
<dbReference type="AlphaFoldDB" id="M3A6K8"/>
<dbReference type="NCBIfam" id="TIGR03907">
    <property type="entry name" value="QH_beta"/>
    <property type="match status" value="1"/>
</dbReference>
<comment type="caution">
    <text evidence="2">The sequence shown here is derived from an EMBL/GenBank/DDBJ whole genome shotgun (WGS) entry which is preliminary data.</text>
</comment>
<dbReference type="eggNOG" id="COG3391">
    <property type="taxonomic scope" value="Bacteria"/>
</dbReference>
<dbReference type="PANTHER" id="PTHR47197">
    <property type="entry name" value="PROTEIN NIRF"/>
    <property type="match status" value="1"/>
</dbReference>
<dbReference type="InterPro" id="IPR011044">
    <property type="entry name" value="Quino_amine_DH_bsu"/>
</dbReference>
<dbReference type="Proteomes" id="UP000011744">
    <property type="component" value="Unassembled WGS sequence"/>
</dbReference>
<accession>M3A6K8</accession>
<feature type="signal peptide" evidence="1">
    <location>
        <begin position="1"/>
        <end position="23"/>
    </location>
</feature>
<dbReference type="InterPro" id="IPR015943">
    <property type="entry name" value="WD40/YVTN_repeat-like_dom_sf"/>
</dbReference>
<evidence type="ECO:0000313" key="2">
    <source>
        <dbReference type="EMBL" id="EME68089.1"/>
    </source>
</evidence>
<organism evidence="2 3">
    <name type="scientific">Paramagnetospirillum caucaseum</name>
    <dbReference type="NCBI Taxonomy" id="1244869"/>
    <lineage>
        <taxon>Bacteria</taxon>
        <taxon>Pseudomonadati</taxon>
        <taxon>Pseudomonadota</taxon>
        <taxon>Alphaproteobacteria</taxon>
        <taxon>Rhodospirillales</taxon>
        <taxon>Magnetospirillaceae</taxon>
        <taxon>Paramagnetospirillum</taxon>
    </lineage>
</organism>
<dbReference type="SUPFAM" id="SSF50969">
    <property type="entry name" value="YVTN repeat-like/Quinoprotein amine dehydrogenase"/>
    <property type="match status" value="1"/>
</dbReference>
<keyword evidence="3" id="KW-1185">Reference proteome</keyword>
<name>M3A6K8_9PROT</name>
<dbReference type="InterPro" id="IPR023879">
    <property type="entry name" value="QH-AmDH_bsu"/>
</dbReference>
<feature type="chain" id="PRO_5004031058" evidence="1">
    <location>
        <begin position="24"/>
        <end position="363"/>
    </location>
</feature>
<dbReference type="RefSeq" id="WP_008621219.1">
    <property type="nucleotide sequence ID" value="NZ_AONQ01000083.1"/>
</dbReference>
<protein>
    <submittedName>
        <fullName evidence="2">Quinohemoprotein amine dehydrogenase 40 kDa subunit</fullName>
    </submittedName>
</protein>
<dbReference type="EMBL" id="AONQ01000083">
    <property type="protein sequence ID" value="EME68089.1"/>
    <property type="molecule type" value="Genomic_DNA"/>
</dbReference>
<evidence type="ECO:0000313" key="3">
    <source>
        <dbReference type="Proteomes" id="UP000011744"/>
    </source>
</evidence>
<dbReference type="PATRIC" id="fig|1244869.3.peg.4016"/>
<dbReference type="PANTHER" id="PTHR47197:SF3">
    <property type="entry name" value="DIHYDRO-HEME D1 DEHYDROGENASE"/>
    <property type="match status" value="1"/>
</dbReference>
<dbReference type="Gene3D" id="2.130.10.10">
    <property type="entry name" value="YVTN repeat-like/Quinoprotein amine dehydrogenase"/>
    <property type="match status" value="1"/>
</dbReference>
<dbReference type="STRING" id="1244869.H261_20190"/>